<evidence type="ECO:0000313" key="2">
    <source>
        <dbReference type="EMBL" id="KAL2633627.1"/>
    </source>
</evidence>
<dbReference type="AlphaFoldDB" id="A0ABD1YV78"/>
<dbReference type="EMBL" id="JBHFFA010000003">
    <property type="protein sequence ID" value="KAL2633627.1"/>
    <property type="molecule type" value="Genomic_DNA"/>
</dbReference>
<dbReference type="Proteomes" id="UP001605036">
    <property type="component" value="Unassembled WGS sequence"/>
</dbReference>
<keyword evidence="3" id="KW-1185">Reference proteome</keyword>
<comment type="caution">
    <text evidence="2">The sequence shown here is derived from an EMBL/GenBank/DDBJ whole genome shotgun (WGS) entry which is preliminary data.</text>
</comment>
<reference evidence="2 3" key="1">
    <citation type="submission" date="2024-09" db="EMBL/GenBank/DDBJ databases">
        <title>Chromosome-scale assembly of Riccia fluitans.</title>
        <authorList>
            <person name="Paukszto L."/>
            <person name="Sawicki J."/>
            <person name="Karawczyk K."/>
            <person name="Piernik-Szablinska J."/>
            <person name="Szczecinska M."/>
            <person name="Mazdziarz M."/>
        </authorList>
    </citation>
    <scope>NUCLEOTIDE SEQUENCE [LARGE SCALE GENOMIC DNA]</scope>
    <source>
        <strain evidence="2">Rf_01</strain>
        <tissue evidence="2">Aerial parts of the thallus</tissue>
    </source>
</reference>
<evidence type="ECO:0000256" key="1">
    <source>
        <dbReference type="SAM" id="MobiDB-lite"/>
    </source>
</evidence>
<organism evidence="2 3">
    <name type="scientific">Riccia fluitans</name>
    <dbReference type="NCBI Taxonomy" id="41844"/>
    <lineage>
        <taxon>Eukaryota</taxon>
        <taxon>Viridiplantae</taxon>
        <taxon>Streptophyta</taxon>
        <taxon>Embryophyta</taxon>
        <taxon>Marchantiophyta</taxon>
        <taxon>Marchantiopsida</taxon>
        <taxon>Marchantiidae</taxon>
        <taxon>Marchantiales</taxon>
        <taxon>Ricciaceae</taxon>
        <taxon>Riccia</taxon>
    </lineage>
</organism>
<sequence>MSCSGSGILNLRENVHRSNSKSRSQSPTETTMQTKSNPGPRISKAGDMFSHNSRPNSILPKDDGNPSTADIHVQRAAVCCLASYCELEQARQLFQQQFRSLNFKRVYVSPLVVPDGTEEGNRQFNLRFNLAQLLNASNVTSPSKQYE</sequence>
<evidence type="ECO:0000313" key="3">
    <source>
        <dbReference type="Proteomes" id="UP001605036"/>
    </source>
</evidence>
<feature type="region of interest" description="Disordered" evidence="1">
    <location>
        <begin position="1"/>
        <end position="67"/>
    </location>
</feature>
<gene>
    <name evidence="2" type="ORF">R1flu_005106</name>
</gene>
<protein>
    <submittedName>
        <fullName evidence="2">Uncharacterized protein</fullName>
    </submittedName>
</protein>
<proteinExistence type="predicted"/>
<accession>A0ABD1YV78</accession>
<name>A0ABD1YV78_9MARC</name>
<feature type="compositionally biased region" description="Polar residues" evidence="1">
    <location>
        <begin position="21"/>
        <end position="37"/>
    </location>
</feature>